<evidence type="ECO:0000313" key="3">
    <source>
        <dbReference type="Proteomes" id="UP001159405"/>
    </source>
</evidence>
<gene>
    <name evidence="2" type="ORF">PLOB_00010450</name>
</gene>
<proteinExistence type="predicted"/>
<feature type="compositionally biased region" description="Basic and acidic residues" evidence="1">
    <location>
        <begin position="11"/>
        <end position="27"/>
    </location>
</feature>
<sequence length="129" mass="15007">MNPENKYSKGVGDDNESRQDKKNDQNRYRCRIRHGKIKVFSKGNIVDLTVLKESLLTDRYETMIRVKSNSKRLKRVIDLTRTSHFLINLAVADLLICFTEPATIGTVGIPQRFGHEYYGMNQQHFKLYA</sequence>
<dbReference type="Proteomes" id="UP001159405">
    <property type="component" value="Unassembled WGS sequence"/>
</dbReference>
<dbReference type="EMBL" id="CALNXK010000153">
    <property type="protein sequence ID" value="CAH3170062.1"/>
    <property type="molecule type" value="Genomic_DNA"/>
</dbReference>
<accession>A0ABN8QTB2</accession>
<feature type="region of interest" description="Disordered" evidence="1">
    <location>
        <begin position="1"/>
        <end position="27"/>
    </location>
</feature>
<name>A0ABN8QTB2_9CNID</name>
<keyword evidence="3" id="KW-1185">Reference proteome</keyword>
<protein>
    <submittedName>
        <fullName evidence="2">Uncharacterized protein</fullName>
    </submittedName>
</protein>
<evidence type="ECO:0000313" key="2">
    <source>
        <dbReference type="EMBL" id="CAH3170062.1"/>
    </source>
</evidence>
<comment type="caution">
    <text evidence="2">The sequence shown here is derived from an EMBL/GenBank/DDBJ whole genome shotgun (WGS) entry which is preliminary data.</text>
</comment>
<organism evidence="2 3">
    <name type="scientific">Porites lobata</name>
    <dbReference type="NCBI Taxonomy" id="104759"/>
    <lineage>
        <taxon>Eukaryota</taxon>
        <taxon>Metazoa</taxon>
        <taxon>Cnidaria</taxon>
        <taxon>Anthozoa</taxon>
        <taxon>Hexacorallia</taxon>
        <taxon>Scleractinia</taxon>
        <taxon>Fungiina</taxon>
        <taxon>Poritidae</taxon>
        <taxon>Porites</taxon>
    </lineage>
</organism>
<evidence type="ECO:0000256" key="1">
    <source>
        <dbReference type="SAM" id="MobiDB-lite"/>
    </source>
</evidence>
<reference evidence="2 3" key="1">
    <citation type="submission" date="2022-05" db="EMBL/GenBank/DDBJ databases">
        <authorList>
            <consortium name="Genoscope - CEA"/>
            <person name="William W."/>
        </authorList>
    </citation>
    <scope>NUCLEOTIDE SEQUENCE [LARGE SCALE GENOMIC DNA]</scope>
</reference>